<reference evidence="2 3" key="1">
    <citation type="submission" date="2020-03" db="EMBL/GenBank/DDBJ databases">
        <title>The role of nitrogen metabolism on polyethylene biodegradation.</title>
        <authorList>
            <person name="Peixoto J."/>
            <person name="Vizzotto C.S."/>
            <person name="Ramos A."/>
            <person name="Alves G."/>
            <person name="Steindorff A."/>
            <person name="Kruger R."/>
        </authorList>
    </citation>
    <scope>NUCLEOTIDE SEQUENCE [LARGE SCALE GENOMIC DNA]</scope>
    <source>
        <strain evidence="2 3">PE63</strain>
    </source>
</reference>
<evidence type="ECO:0000313" key="3">
    <source>
        <dbReference type="Proteomes" id="UP001647436"/>
    </source>
</evidence>
<evidence type="ECO:0008006" key="4">
    <source>
        <dbReference type="Google" id="ProtNLM"/>
    </source>
</evidence>
<sequence length="398" mass="41718">MKTLFRTSCACSRWAWFAKALLACAAAVCGLHVPHAAAEGGQACTTSSIEAETPWNVLANLTGIANGVSIADITFSQTVTATKTLQNYAMLATVRSLGATGPYQTIPLATLPGLGLRWRWAGYESISNAAVDLSTLPPIGTVVTGNQSNFLNTLFTTNEASKEFKHKWKFELVVIDARVYAGGWGDFTREVGLSGMQVMPSIRDNVAPIVNRSCWPVLSGFSQALGQGGAIALPELPKPPTPSCQFPVGAMNQTVVLNRGSAGSVPAVGTGRAEGALGETQFFISAVNCGLNSNYVFYFTDVSATASTKNYLNSSGELANKVSLRMYAADSSTPVEFGPPPVGGSMPSYAPGVTIHNTPEGSSFNHGFTVQYVRAPSYAGSMAAGSLSAQTTVTVVYP</sequence>
<dbReference type="RefSeq" id="WP_211458462.1">
    <property type="nucleotide sequence ID" value="NZ_JAANES010000005.1"/>
</dbReference>
<comment type="caution">
    <text evidence="2">The sequence shown here is derived from an EMBL/GenBank/DDBJ whole genome shotgun (WGS) entry which is preliminary data.</text>
</comment>
<protein>
    <recommendedName>
        <fullName evidence="4">Fimbrial-type adhesion domain-containing protein</fullName>
    </recommendedName>
</protein>
<accession>A0ABS5LX45</accession>
<dbReference type="EMBL" id="JAANES010000005">
    <property type="protein sequence ID" value="MBS3021080.1"/>
    <property type="molecule type" value="Genomic_DNA"/>
</dbReference>
<evidence type="ECO:0000256" key="1">
    <source>
        <dbReference type="SAM" id="SignalP"/>
    </source>
</evidence>
<keyword evidence="3" id="KW-1185">Reference proteome</keyword>
<dbReference type="SUPFAM" id="SSF49401">
    <property type="entry name" value="Bacterial adhesins"/>
    <property type="match status" value="1"/>
</dbReference>
<dbReference type="Proteomes" id="UP001647436">
    <property type="component" value="Unassembled WGS sequence"/>
</dbReference>
<evidence type="ECO:0000313" key="2">
    <source>
        <dbReference type="EMBL" id="MBS3021080.1"/>
    </source>
</evidence>
<dbReference type="InterPro" id="IPR008966">
    <property type="entry name" value="Adhesion_dom_sf"/>
</dbReference>
<dbReference type="Gene3D" id="2.60.40.1090">
    <property type="entry name" value="Fimbrial-type adhesion domain"/>
    <property type="match status" value="1"/>
</dbReference>
<feature type="chain" id="PRO_5045252000" description="Fimbrial-type adhesion domain-containing protein" evidence="1">
    <location>
        <begin position="26"/>
        <end position="398"/>
    </location>
</feature>
<organism evidence="2 3">
    <name type="scientific">Comamonas brasiliensis</name>
    <dbReference type="NCBI Taxonomy" id="1812482"/>
    <lineage>
        <taxon>Bacteria</taxon>
        <taxon>Pseudomonadati</taxon>
        <taxon>Pseudomonadota</taxon>
        <taxon>Betaproteobacteria</taxon>
        <taxon>Burkholderiales</taxon>
        <taxon>Comamonadaceae</taxon>
        <taxon>Comamonas</taxon>
    </lineage>
</organism>
<name>A0ABS5LX45_9BURK</name>
<keyword evidence="1" id="KW-0732">Signal</keyword>
<gene>
    <name evidence="2" type="ORF">DJFAAGMI_03844</name>
</gene>
<feature type="signal peptide" evidence="1">
    <location>
        <begin position="1"/>
        <end position="25"/>
    </location>
</feature>
<proteinExistence type="predicted"/>
<dbReference type="InterPro" id="IPR036937">
    <property type="entry name" value="Adhesion_dom_fimbrial_sf"/>
</dbReference>